<accession>A0A0A9DWZ7</accession>
<name>A0A0A9DWZ7_ARUDO</name>
<reference evidence="1" key="1">
    <citation type="submission" date="2014-09" db="EMBL/GenBank/DDBJ databases">
        <authorList>
            <person name="Magalhaes I.L.F."/>
            <person name="Oliveira U."/>
            <person name="Santos F.R."/>
            <person name="Vidigal T.H.D.A."/>
            <person name="Brescovit A.D."/>
            <person name="Santos A.J."/>
        </authorList>
    </citation>
    <scope>NUCLEOTIDE SEQUENCE</scope>
    <source>
        <tissue evidence="1">Shoot tissue taken approximately 20 cm above the soil surface</tissue>
    </source>
</reference>
<protein>
    <submittedName>
        <fullName evidence="1">Uncharacterized protein</fullName>
    </submittedName>
</protein>
<proteinExistence type="predicted"/>
<reference evidence="1" key="2">
    <citation type="journal article" date="2015" name="Data Brief">
        <title>Shoot transcriptome of the giant reed, Arundo donax.</title>
        <authorList>
            <person name="Barrero R.A."/>
            <person name="Guerrero F.D."/>
            <person name="Moolhuijzen P."/>
            <person name="Goolsby J.A."/>
            <person name="Tidwell J."/>
            <person name="Bellgard S.E."/>
            <person name="Bellgard M.I."/>
        </authorList>
    </citation>
    <scope>NUCLEOTIDE SEQUENCE</scope>
    <source>
        <tissue evidence="1">Shoot tissue taken approximately 20 cm above the soil surface</tissue>
    </source>
</reference>
<sequence>MRQANTYLQLQFQLIYNQYAKIKSQINSNHIKAHTKPRIIKPNK</sequence>
<dbReference type="AlphaFoldDB" id="A0A0A9DWZ7"/>
<organism evidence="1">
    <name type="scientific">Arundo donax</name>
    <name type="common">Giant reed</name>
    <name type="synonym">Donax arundinaceus</name>
    <dbReference type="NCBI Taxonomy" id="35708"/>
    <lineage>
        <taxon>Eukaryota</taxon>
        <taxon>Viridiplantae</taxon>
        <taxon>Streptophyta</taxon>
        <taxon>Embryophyta</taxon>
        <taxon>Tracheophyta</taxon>
        <taxon>Spermatophyta</taxon>
        <taxon>Magnoliopsida</taxon>
        <taxon>Liliopsida</taxon>
        <taxon>Poales</taxon>
        <taxon>Poaceae</taxon>
        <taxon>PACMAD clade</taxon>
        <taxon>Arundinoideae</taxon>
        <taxon>Arundineae</taxon>
        <taxon>Arundo</taxon>
    </lineage>
</organism>
<evidence type="ECO:0000313" key="1">
    <source>
        <dbReference type="EMBL" id="JAD93074.1"/>
    </source>
</evidence>
<dbReference type="EMBL" id="GBRH01204821">
    <property type="protein sequence ID" value="JAD93074.1"/>
    <property type="molecule type" value="Transcribed_RNA"/>
</dbReference>